<reference evidence="3 4" key="1">
    <citation type="submission" date="2022-05" db="EMBL/GenBank/DDBJ databases">
        <title>A multi-omics perspective on studying reproductive biology in Daphnia sinensis.</title>
        <authorList>
            <person name="Jia J."/>
        </authorList>
    </citation>
    <scope>NUCLEOTIDE SEQUENCE [LARGE SCALE GENOMIC DNA]</scope>
    <source>
        <strain evidence="3 4">WSL</strain>
    </source>
</reference>
<dbReference type="Pfam" id="PF00589">
    <property type="entry name" value="Phage_integrase"/>
    <property type="match status" value="1"/>
</dbReference>
<dbReference type="InterPro" id="IPR013762">
    <property type="entry name" value="Integrase-like_cat_sf"/>
</dbReference>
<dbReference type="Gene3D" id="1.10.443.10">
    <property type="entry name" value="Intergrase catalytic core"/>
    <property type="match status" value="1"/>
</dbReference>
<gene>
    <name evidence="3" type="ORF">GHT06_022535</name>
</gene>
<evidence type="ECO:0000313" key="4">
    <source>
        <dbReference type="Proteomes" id="UP000820818"/>
    </source>
</evidence>
<evidence type="ECO:0000259" key="2">
    <source>
        <dbReference type="Pfam" id="PF00589"/>
    </source>
</evidence>
<dbReference type="GO" id="GO:0003964">
    <property type="term" value="F:RNA-directed DNA polymerase activity"/>
    <property type="evidence" value="ECO:0007669"/>
    <property type="project" value="UniProtKB-KW"/>
</dbReference>
<dbReference type="EMBL" id="WJBH02000010">
    <property type="protein sequence ID" value="KAI9552198.1"/>
    <property type="molecule type" value="Genomic_DNA"/>
</dbReference>
<comment type="caution">
    <text evidence="3">The sequence shown here is derived from an EMBL/GenBank/DDBJ whole genome shotgun (WGS) entry which is preliminary data.</text>
</comment>
<dbReference type="GO" id="GO:0015074">
    <property type="term" value="P:DNA integration"/>
    <property type="evidence" value="ECO:0007669"/>
    <property type="project" value="InterPro"/>
</dbReference>
<dbReference type="CDD" id="cd09275">
    <property type="entry name" value="RNase_HI_RT_DIRS1"/>
    <property type="match status" value="1"/>
</dbReference>
<dbReference type="SUPFAM" id="SSF53098">
    <property type="entry name" value="Ribonuclease H-like"/>
    <property type="match status" value="1"/>
</dbReference>
<dbReference type="InterPro" id="IPR012337">
    <property type="entry name" value="RNaseH-like_sf"/>
</dbReference>
<keyword evidence="3" id="KW-0695">RNA-directed DNA polymerase</keyword>
<dbReference type="InterPro" id="IPR052055">
    <property type="entry name" value="Hepadnavirus_pol/RT"/>
</dbReference>
<dbReference type="InterPro" id="IPR002104">
    <property type="entry name" value="Integrase_catalytic"/>
</dbReference>
<dbReference type="PANTHER" id="PTHR33050:SF7">
    <property type="entry name" value="RIBONUCLEASE H"/>
    <property type="match status" value="1"/>
</dbReference>
<dbReference type="SUPFAM" id="SSF56349">
    <property type="entry name" value="DNA breaking-rejoining enzymes"/>
    <property type="match status" value="1"/>
</dbReference>
<keyword evidence="3" id="KW-0548">Nucleotidyltransferase</keyword>
<dbReference type="GO" id="GO:0003677">
    <property type="term" value="F:DNA binding"/>
    <property type="evidence" value="ECO:0007669"/>
    <property type="project" value="InterPro"/>
</dbReference>
<name>A0AAD5L6Y3_9CRUS</name>
<sequence>MVVNSESLSLALPTDKKGKLTALCQRLLKRKSPPLRDVATLLGHFAWAISAVPYSQAIADIKWWVKALLKSKGCTFASNPDLTIYADASRLGWGFHCDGTSGRGPWTSADLRRHINELELLAALYAVQSMTKNSRGLSILLYLDNTTAVAYINRGGGTHSKHLCELARLLFDWCEDRNLFIRAIHLPGVQNTQADEQSRILVDSSDWRLSTPVFNHIMNIWPAEVDLFSCAWNAQLHRFNSKLPQPGAMACNAFAISWANFIGYAFPPFCLVSRCISKMQKEKADLVLDNSTFSQSINLSDGRVTPAAIEQAPYHAIRLEAIKQRLRKGGFSEGVIELLVAANRPSTTAAYQSAWTTWSSWCLRRGAQFNLSQPRKSQRTGALRSISLRRFTNPLTCPVTCMENYIDRTACLTESQNRSYLWLSLRKPHKPVGASTLGRWIKLYLKEANVDPYFTAHSIRGAAASHAALAGVPIDTILRTADWSRESTFNRFYRRDIIAPSVAEAFFQT</sequence>
<dbReference type="PANTHER" id="PTHR33050">
    <property type="entry name" value="REVERSE TRANSCRIPTASE DOMAIN-CONTAINING PROTEIN"/>
    <property type="match status" value="1"/>
</dbReference>
<proteinExistence type="predicted"/>
<accession>A0AAD5L6Y3</accession>
<organism evidence="3 4">
    <name type="scientific">Daphnia sinensis</name>
    <dbReference type="NCBI Taxonomy" id="1820382"/>
    <lineage>
        <taxon>Eukaryota</taxon>
        <taxon>Metazoa</taxon>
        <taxon>Ecdysozoa</taxon>
        <taxon>Arthropoda</taxon>
        <taxon>Crustacea</taxon>
        <taxon>Branchiopoda</taxon>
        <taxon>Diplostraca</taxon>
        <taxon>Cladocera</taxon>
        <taxon>Anomopoda</taxon>
        <taxon>Daphniidae</taxon>
        <taxon>Daphnia</taxon>
        <taxon>Daphnia similis group</taxon>
    </lineage>
</organism>
<keyword evidence="3" id="KW-0808">Transferase</keyword>
<dbReference type="AlphaFoldDB" id="A0AAD5L6Y3"/>
<dbReference type="InterPro" id="IPR011010">
    <property type="entry name" value="DNA_brk_join_enz"/>
</dbReference>
<feature type="domain" description="Tyr recombinase" evidence="2">
    <location>
        <begin position="400"/>
        <end position="494"/>
    </location>
</feature>
<evidence type="ECO:0000313" key="3">
    <source>
        <dbReference type="EMBL" id="KAI9552198.1"/>
    </source>
</evidence>
<dbReference type="GO" id="GO:0006310">
    <property type="term" value="P:DNA recombination"/>
    <property type="evidence" value="ECO:0007669"/>
    <property type="project" value="UniProtKB-KW"/>
</dbReference>
<keyword evidence="1" id="KW-0233">DNA recombination</keyword>
<keyword evidence="4" id="KW-1185">Reference proteome</keyword>
<dbReference type="Proteomes" id="UP000820818">
    <property type="component" value="Linkage Group LG10"/>
</dbReference>
<protein>
    <submittedName>
        <fullName evidence="3">Reverse transcriptase</fullName>
    </submittedName>
</protein>
<evidence type="ECO:0000256" key="1">
    <source>
        <dbReference type="ARBA" id="ARBA00023172"/>
    </source>
</evidence>